<sequence>MCISSENKALCRQCLKLVLGLKSCVVETNVVVVESLVVRHLRCKREDDMKGLESDCKSTWVVAQRKLRYLAVQVALEAN</sequence>
<dbReference type="EMBL" id="CAJNRD030001121">
    <property type="protein sequence ID" value="CAG5095706.1"/>
    <property type="molecule type" value="Genomic_DNA"/>
</dbReference>
<dbReference type="Proteomes" id="UP000786811">
    <property type="component" value="Unassembled WGS sequence"/>
</dbReference>
<protein>
    <submittedName>
        <fullName evidence="1">Uncharacterized protein</fullName>
    </submittedName>
</protein>
<evidence type="ECO:0000313" key="2">
    <source>
        <dbReference type="Proteomes" id="UP000786811"/>
    </source>
</evidence>
<comment type="caution">
    <text evidence="1">The sequence shown here is derived from an EMBL/GenBank/DDBJ whole genome shotgun (WGS) entry which is preliminary data.</text>
</comment>
<dbReference type="AlphaFoldDB" id="A0A8J2HDE7"/>
<reference evidence="1" key="1">
    <citation type="submission" date="2021-04" db="EMBL/GenBank/DDBJ databases">
        <authorList>
            <person name="Chebbi M.A.C M."/>
        </authorList>
    </citation>
    <scope>NUCLEOTIDE SEQUENCE</scope>
</reference>
<keyword evidence="2" id="KW-1185">Reference proteome</keyword>
<evidence type="ECO:0000313" key="1">
    <source>
        <dbReference type="EMBL" id="CAG5095706.1"/>
    </source>
</evidence>
<gene>
    <name evidence="1" type="ORF">HICCMSTLAB_LOCUS7842</name>
</gene>
<organism evidence="1 2">
    <name type="scientific">Cotesia congregata</name>
    <name type="common">Parasitoid wasp</name>
    <name type="synonym">Apanteles congregatus</name>
    <dbReference type="NCBI Taxonomy" id="51543"/>
    <lineage>
        <taxon>Eukaryota</taxon>
        <taxon>Metazoa</taxon>
        <taxon>Ecdysozoa</taxon>
        <taxon>Arthropoda</taxon>
        <taxon>Hexapoda</taxon>
        <taxon>Insecta</taxon>
        <taxon>Pterygota</taxon>
        <taxon>Neoptera</taxon>
        <taxon>Endopterygota</taxon>
        <taxon>Hymenoptera</taxon>
        <taxon>Apocrita</taxon>
        <taxon>Ichneumonoidea</taxon>
        <taxon>Braconidae</taxon>
        <taxon>Microgastrinae</taxon>
        <taxon>Cotesia</taxon>
    </lineage>
</organism>
<proteinExistence type="predicted"/>
<name>A0A8J2HDE7_COTCN</name>
<accession>A0A8J2HDE7</accession>